<dbReference type="PANTHER" id="PTHR11766">
    <property type="entry name" value="TYROSYL-TRNA SYNTHETASE"/>
    <property type="match status" value="1"/>
</dbReference>
<comment type="subcellular location">
    <subcellularLocation>
        <location evidence="9">Cytoplasm</location>
    </subcellularLocation>
</comment>
<evidence type="ECO:0000256" key="7">
    <source>
        <dbReference type="ARBA" id="ARBA00023146"/>
    </source>
</evidence>
<dbReference type="EMBL" id="BLAY01000181">
    <property type="protein sequence ID" value="GET42772.1"/>
    <property type="molecule type" value="Genomic_DNA"/>
</dbReference>
<keyword evidence="7 9" id="KW-0030">Aminoacyl-tRNA synthetase</keyword>
<evidence type="ECO:0000313" key="13">
    <source>
        <dbReference type="Proteomes" id="UP001050975"/>
    </source>
</evidence>
<dbReference type="HAMAP" id="MF_02007">
    <property type="entry name" value="Tyr_tRNA_synth_type2"/>
    <property type="match status" value="1"/>
</dbReference>
<dbReference type="NCBIfam" id="TIGR00234">
    <property type="entry name" value="tyrS"/>
    <property type="match status" value="1"/>
</dbReference>
<dbReference type="EC" id="6.1.1.1" evidence="9"/>
<keyword evidence="6 9" id="KW-0648">Protein biosynthesis</keyword>
<feature type="binding site" evidence="9">
    <location>
        <position position="279"/>
    </location>
    <ligand>
        <name>ATP</name>
        <dbReference type="ChEBI" id="CHEBI:30616"/>
    </ligand>
</feature>
<keyword evidence="2 9" id="KW-0436">Ligase</keyword>
<evidence type="ECO:0000256" key="4">
    <source>
        <dbReference type="ARBA" id="ARBA00022840"/>
    </source>
</evidence>
<dbReference type="GO" id="GO:0005829">
    <property type="term" value="C:cytosol"/>
    <property type="evidence" value="ECO:0007669"/>
    <property type="project" value="TreeGrafter"/>
</dbReference>
<feature type="short sequence motif" description="'KMSKS' region" evidence="9">
    <location>
        <begin position="276"/>
        <end position="280"/>
    </location>
</feature>
<evidence type="ECO:0000256" key="10">
    <source>
        <dbReference type="PROSITE-ProRule" id="PRU00182"/>
    </source>
</evidence>
<evidence type="ECO:0000256" key="1">
    <source>
        <dbReference type="ARBA" id="ARBA00022490"/>
    </source>
</evidence>
<dbReference type="InterPro" id="IPR024108">
    <property type="entry name" value="Tyr-tRNA-ligase_bac_2"/>
</dbReference>
<dbReference type="InterPro" id="IPR014729">
    <property type="entry name" value="Rossmann-like_a/b/a_fold"/>
</dbReference>
<dbReference type="SUPFAM" id="SSF55174">
    <property type="entry name" value="Alpha-L RNA-binding motif"/>
    <property type="match status" value="1"/>
</dbReference>
<dbReference type="InterPro" id="IPR036986">
    <property type="entry name" value="S4_RNA-bd_sf"/>
</dbReference>
<comment type="function">
    <text evidence="9">Catalyzes the attachment of tyrosine to tRNA(Tyr) in a two-step reaction: tyrosine is first activated by ATP to form Tyr-AMP and then transferred to the acceptor end of tRNA(Tyr).</text>
</comment>
<dbReference type="InterPro" id="IPR054608">
    <property type="entry name" value="SYY-like_C"/>
</dbReference>
<dbReference type="InterPro" id="IPR002307">
    <property type="entry name" value="Tyr-tRNA-ligase"/>
</dbReference>
<dbReference type="AlphaFoldDB" id="A0AAV3XQF4"/>
<dbReference type="SUPFAM" id="SSF52374">
    <property type="entry name" value="Nucleotidylyl transferase"/>
    <property type="match status" value="1"/>
</dbReference>
<dbReference type="Pfam" id="PF00579">
    <property type="entry name" value="tRNA-synt_1b"/>
    <property type="match status" value="1"/>
</dbReference>
<comment type="similarity">
    <text evidence="9">Belongs to the class-I aminoacyl-tRNA synthetase family. TyrS type 2 subfamily.</text>
</comment>
<dbReference type="GO" id="GO:0003723">
    <property type="term" value="F:RNA binding"/>
    <property type="evidence" value="ECO:0007669"/>
    <property type="project" value="UniProtKB-KW"/>
</dbReference>
<evidence type="ECO:0000256" key="8">
    <source>
        <dbReference type="ARBA" id="ARBA00048248"/>
    </source>
</evidence>
<feature type="domain" description="Tyrosine--tRNA ligase SYY-like C-terminal" evidence="11">
    <location>
        <begin position="357"/>
        <end position="430"/>
    </location>
</feature>
<dbReference type="GO" id="GO:0006437">
    <property type="term" value="P:tyrosyl-tRNA aminoacylation"/>
    <property type="evidence" value="ECO:0007669"/>
    <property type="project" value="UniProtKB-UniRule"/>
</dbReference>
<dbReference type="PROSITE" id="PS50889">
    <property type="entry name" value="S4"/>
    <property type="match status" value="1"/>
</dbReference>
<dbReference type="PANTHER" id="PTHR11766:SF1">
    <property type="entry name" value="TYROSINE--TRNA LIGASE"/>
    <property type="match status" value="1"/>
</dbReference>
<keyword evidence="5 10" id="KW-0694">RNA-binding</keyword>
<keyword evidence="13" id="KW-1185">Reference proteome</keyword>
<dbReference type="InterPro" id="IPR002305">
    <property type="entry name" value="aa-tRNA-synth_Ic"/>
</dbReference>
<comment type="catalytic activity">
    <reaction evidence="8 9">
        <text>tRNA(Tyr) + L-tyrosine + ATP = L-tyrosyl-tRNA(Tyr) + AMP + diphosphate + H(+)</text>
        <dbReference type="Rhea" id="RHEA:10220"/>
        <dbReference type="Rhea" id="RHEA-COMP:9706"/>
        <dbReference type="Rhea" id="RHEA-COMP:9707"/>
        <dbReference type="ChEBI" id="CHEBI:15378"/>
        <dbReference type="ChEBI" id="CHEBI:30616"/>
        <dbReference type="ChEBI" id="CHEBI:33019"/>
        <dbReference type="ChEBI" id="CHEBI:58315"/>
        <dbReference type="ChEBI" id="CHEBI:78442"/>
        <dbReference type="ChEBI" id="CHEBI:78536"/>
        <dbReference type="ChEBI" id="CHEBI:456215"/>
        <dbReference type="EC" id="6.1.1.1"/>
    </reaction>
</comment>
<reference evidence="12" key="1">
    <citation type="submission" date="2019-10" db="EMBL/GenBank/DDBJ databases">
        <title>Draft genome sequece of Microseira wollei NIES-4236.</title>
        <authorList>
            <person name="Yamaguchi H."/>
            <person name="Suzuki S."/>
            <person name="Kawachi M."/>
        </authorList>
    </citation>
    <scope>NUCLEOTIDE SEQUENCE</scope>
    <source>
        <strain evidence="12">NIES-4236</strain>
    </source>
</reference>
<organism evidence="12 13">
    <name type="scientific">Microseira wollei NIES-4236</name>
    <dbReference type="NCBI Taxonomy" id="2530354"/>
    <lineage>
        <taxon>Bacteria</taxon>
        <taxon>Bacillati</taxon>
        <taxon>Cyanobacteriota</taxon>
        <taxon>Cyanophyceae</taxon>
        <taxon>Oscillatoriophycideae</taxon>
        <taxon>Aerosakkonematales</taxon>
        <taxon>Aerosakkonemataceae</taxon>
        <taxon>Microseira</taxon>
    </lineage>
</organism>
<comment type="caution">
    <text evidence="12">The sequence shown here is derived from an EMBL/GenBank/DDBJ whole genome shotgun (WGS) entry which is preliminary data.</text>
</comment>
<name>A0AAV3XQF4_9CYAN</name>
<proteinExistence type="inferred from homology"/>
<sequence length="434" mass="48757">MSTCKGEINQTVVEFTRYLAESTLANQTEHLRTMTSPQSTSMNENFAWLHRGVSEIFPHKPDGENADENLIQRLIQTDRPLRVKLGIDPTGSDIHLGHSIPVRKMRAFQDAGHTAVLIIGDFTARIGDPTGKSEVRQQLTPEQVAKNAQTYLDQVRPILDFDTPGRLSVRYNSEWLSSLDLAKILELLGTMTVGQMLAKEGFAERYQKENPIYLHEFLYPLMQGYDSVAVQADVELGGTDQKFNIAVGRDLQRHFGLSPQFGVLTPILIGTDGGQKMSKSLGNYVGLREHPSDMYQKLQKIPDNLLEQYFELLTNLPLDRLPENPRERQKLLAFEIVSQYHGKQAAQDAEKATESQSLPEFSLSALQFPAKLVNLLGASKLCSSNRESREKIQSGAVRLDGDKITDINLTFDTREFLDGRILQVGKSKFVRLMP</sequence>
<keyword evidence="1 9" id="KW-0963">Cytoplasm</keyword>
<evidence type="ECO:0000256" key="9">
    <source>
        <dbReference type="HAMAP-Rule" id="MF_02007"/>
    </source>
</evidence>
<keyword evidence="4 9" id="KW-0067">ATP-binding</keyword>
<dbReference type="InterPro" id="IPR024088">
    <property type="entry name" value="Tyr-tRNA-ligase_bac-type"/>
</dbReference>
<protein>
    <recommendedName>
        <fullName evidence="9">Tyrosine--tRNA ligase</fullName>
        <ecNumber evidence="9">6.1.1.1</ecNumber>
    </recommendedName>
    <alternativeName>
        <fullName evidence="9">Tyrosyl-tRNA synthetase</fullName>
        <shortName evidence="9">TyrRS</shortName>
    </alternativeName>
</protein>
<evidence type="ECO:0000256" key="5">
    <source>
        <dbReference type="ARBA" id="ARBA00022884"/>
    </source>
</evidence>
<feature type="short sequence motif" description="'HIGH' region" evidence="9">
    <location>
        <begin position="89"/>
        <end position="98"/>
    </location>
</feature>
<dbReference type="Pfam" id="PF22421">
    <property type="entry name" value="SYY_C-terminal"/>
    <property type="match status" value="1"/>
</dbReference>
<evidence type="ECO:0000256" key="6">
    <source>
        <dbReference type="ARBA" id="ARBA00022917"/>
    </source>
</evidence>
<evidence type="ECO:0000313" key="12">
    <source>
        <dbReference type="EMBL" id="GET42772.1"/>
    </source>
</evidence>
<dbReference type="Gene3D" id="1.10.240.10">
    <property type="entry name" value="Tyrosyl-Transfer RNA Synthetase"/>
    <property type="match status" value="1"/>
</dbReference>
<evidence type="ECO:0000256" key="3">
    <source>
        <dbReference type="ARBA" id="ARBA00022741"/>
    </source>
</evidence>
<dbReference type="GO" id="GO:0004831">
    <property type="term" value="F:tyrosine-tRNA ligase activity"/>
    <property type="evidence" value="ECO:0007669"/>
    <property type="project" value="UniProtKB-UniRule"/>
</dbReference>
<dbReference type="PRINTS" id="PR01040">
    <property type="entry name" value="TRNASYNTHTYR"/>
</dbReference>
<accession>A0AAV3XQF4</accession>
<gene>
    <name evidence="9 12" type="primary">tyrS</name>
    <name evidence="12" type="ORF">MiSe_75900</name>
</gene>
<dbReference type="Gene3D" id="3.40.50.620">
    <property type="entry name" value="HUPs"/>
    <property type="match status" value="1"/>
</dbReference>
<evidence type="ECO:0000259" key="11">
    <source>
        <dbReference type="Pfam" id="PF22421"/>
    </source>
</evidence>
<dbReference type="CDD" id="cd00805">
    <property type="entry name" value="TyrRS_core"/>
    <property type="match status" value="1"/>
</dbReference>
<evidence type="ECO:0000256" key="2">
    <source>
        <dbReference type="ARBA" id="ARBA00022598"/>
    </source>
</evidence>
<dbReference type="Proteomes" id="UP001050975">
    <property type="component" value="Unassembled WGS sequence"/>
</dbReference>
<dbReference type="GO" id="GO:0005524">
    <property type="term" value="F:ATP binding"/>
    <property type="evidence" value="ECO:0007669"/>
    <property type="project" value="UniProtKB-UniRule"/>
</dbReference>
<keyword evidence="3 9" id="KW-0547">Nucleotide-binding</keyword>
<comment type="subunit">
    <text evidence="9">Homodimer.</text>
</comment>
<dbReference type="Gene3D" id="3.10.290.10">
    <property type="entry name" value="RNA-binding S4 domain"/>
    <property type="match status" value="1"/>
</dbReference>